<dbReference type="OrthoDB" id="9805017at2"/>
<dbReference type="InterPro" id="IPR003410">
    <property type="entry name" value="HYR_dom"/>
</dbReference>
<gene>
    <name evidence="5" type="ORF">EAX61_10535</name>
</gene>
<sequence length="1455" mass="150413">MASKITLQRSLFCLLSLITFLLSAQNPTAVCQDITVQLDGTGVVMITGADVDGGSTDDMGIVMMTVSPDAFSCGDIGMQSVTLTVEDADGNMDSCTAIVTVEDTMPPTAVCQDITVQLDATGNVSITPDMLDGGSSDNCVALSFGASQTDFDCTDIGTNNVTLTVTDIAGQSATCIAVVTVQDMMAPTAMCQNIVLPIDVGGNAVLDPSLLDGGSTDNCAGPLTFSASQTMFTCGDTGPQMVTLTVTDASGNSDTCVATVTIQDTAPPVIMCQNLTRTLDASGNLTIDPVDFDNGTTDNCGNVTFTASQTMFSCDDVLNPPTNDLLISGVVYGSLIEFVDDDNDPGTPDIEVVSFYRAVEVFALRDIVNLSQYGIGVANDGQGSDGQEFIFPAIPIPAGMHLTISDESTVDLNTNYFQFFDNTPDFEFSGLDIDGNDAIELYFNNNVIDTFGELTYSSPTEMDPLLWDYELGWAYRIGDTGPDGNTFIGDSWFYSTPGALNGEDTNATALAPFPLDVYNFIQAGSATPVEVTVTATDDAGNSSTCTATVTVEDTTPPIALSQDLVVQLSDNGEYFVDVDVLDTGSSDTCGIASRVAEPSAFFCDEVGDNIVTLTVTDVFDNVSTSTSTITVQDVTPPVMVCEDITVQLDASGTITITPDQIGSGSSDICGFDEMDLNARTIDVDTFDCSNVGMTNIVTYTAIDVNGNSNTCTAMVTVEDNISPEAICQDITIQLDASGNATLTAIEIDGGSTDACGIASRAVDITTFTCANIGENNVELTITDVNGNSSTCTAVVTVEDTVNPTAIAMDITVGIGTSGSVTVSGNQLNNGSSDNCAIASFSVSPNTFTCADVGAPVPVTLTVTDTSGNSSTTTANITLVDNVPPSAVCQNVTLELDSTGNIILDVDDIDNGSAAACGGITRSIDVSSFDCTNIGANNVTLTVTNYNNVSTQCTAVVTVQDNSAPVVICQDLNVLLDSSGNATITAGDVDNGSTDNCGIATVAIDTTTFDCSNVGANNVTLTVTDVNGNSASCIAVVTVADNISPVAVCQNITVQLDVNGSVTIDAMQVDGGSSDFCGVTSRSLDVSTFDCSDIGANTVILTVTDASGNMATCQAIVTVVDNQAPTAVCKNITVQLDASGSAFIAPEDIDDGSTDACGVANLEISNNLFTCNDVGSNNVILTVTDTNGNSSTCSAIVTVEDTVAPTVICQDITINLDAGGSAFITVNDIDGGSSDSCGVSTTSIDTTTFDCDNIGVNSVELTVTDINGNTATCIATVTVIDDLDPTIDCPTVLSVGLEGASMYTVQNFLTSGQIGVSDNCGADVVFVSQIPTVGTVLTEGIYDGTLTIEDASGNQESCFFDYNVTSDILTTDDAIAPTSVLIYPVPATSVLTVENKGNLPLETMTFYDMLGRKVKTVSLQNMGSALQVDVSAFAKANYLIIIAGPEGITTRQFIKE</sequence>
<feature type="chain" id="PRO_5017940629" evidence="3">
    <location>
        <begin position="25"/>
        <end position="1455"/>
    </location>
</feature>
<evidence type="ECO:0000256" key="2">
    <source>
        <dbReference type="ARBA" id="ARBA00022737"/>
    </source>
</evidence>
<keyword evidence="1 3" id="KW-0732">Signal</keyword>
<evidence type="ECO:0000313" key="5">
    <source>
        <dbReference type="EMBL" id="RMB58046.1"/>
    </source>
</evidence>
<dbReference type="EMBL" id="REFV01000009">
    <property type="protein sequence ID" value="RMB58046.1"/>
    <property type="molecule type" value="Genomic_DNA"/>
</dbReference>
<dbReference type="PANTHER" id="PTHR24273:SF32">
    <property type="entry name" value="HYALIN"/>
    <property type="match status" value="1"/>
</dbReference>
<evidence type="ECO:0000313" key="6">
    <source>
        <dbReference type="Proteomes" id="UP000281985"/>
    </source>
</evidence>
<dbReference type="SUPFAM" id="SSF49299">
    <property type="entry name" value="PKD domain"/>
    <property type="match status" value="1"/>
</dbReference>
<feature type="domain" description="HYR" evidence="4">
    <location>
        <begin position="632"/>
        <end position="719"/>
    </location>
</feature>
<dbReference type="Gene3D" id="2.60.40.10">
    <property type="entry name" value="Immunoglobulins"/>
    <property type="match status" value="2"/>
</dbReference>
<dbReference type="PROSITE" id="PS50825">
    <property type="entry name" value="HYR"/>
    <property type="match status" value="2"/>
</dbReference>
<dbReference type="Pfam" id="PF18962">
    <property type="entry name" value="Por_Secre_tail"/>
    <property type="match status" value="1"/>
</dbReference>
<protein>
    <submittedName>
        <fullName evidence="5">T9SS C-terminal target domain-containing protein</fullName>
    </submittedName>
</protein>
<keyword evidence="6" id="KW-1185">Reference proteome</keyword>
<evidence type="ECO:0000256" key="3">
    <source>
        <dbReference type="SAM" id="SignalP"/>
    </source>
</evidence>
<dbReference type="InterPro" id="IPR013783">
    <property type="entry name" value="Ig-like_fold"/>
</dbReference>
<dbReference type="RefSeq" id="WP_121917649.1">
    <property type="nucleotide sequence ID" value="NZ_REFV01000009.1"/>
</dbReference>
<reference evidence="5 6" key="1">
    <citation type="submission" date="2018-10" db="EMBL/GenBank/DDBJ databases">
        <title>Dokdonia luteus sp. nov., isolated from sea water.</title>
        <authorList>
            <person name="Zhou L.Y."/>
            <person name="Du Z.J."/>
        </authorList>
    </citation>
    <scope>NUCLEOTIDE SEQUENCE [LARGE SCALE GENOMIC DNA]</scope>
    <source>
        <strain evidence="5 6">SH27</strain>
    </source>
</reference>
<dbReference type="Proteomes" id="UP000281985">
    <property type="component" value="Unassembled WGS sequence"/>
</dbReference>
<dbReference type="PANTHER" id="PTHR24273">
    <property type="entry name" value="FI04643P-RELATED"/>
    <property type="match status" value="1"/>
</dbReference>
<name>A0A3M0GL75_9FLAO</name>
<keyword evidence="2" id="KW-0677">Repeat</keyword>
<comment type="caution">
    <text evidence="5">The sequence shown here is derived from an EMBL/GenBank/DDBJ whole genome shotgun (WGS) entry which is preliminary data.</text>
</comment>
<feature type="signal peptide" evidence="3">
    <location>
        <begin position="1"/>
        <end position="24"/>
    </location>
</feature>
<evidence type="ECO:0000256" key="1">
    <source>
        <dbReference type="ARBA" id="ARBA00022729"/>
    </source>
</evidence>
<dbReference type="InterPro" id="IPR026444">
    <property type="entry name" value="Secre_tail"/>
</dbReference>
<proteinExistence type="predicted"/>
<accession>A0A3M0GL75</accession>
<organism evidence="5 6">
    <name type="scientific">Dokdonia sinensis</name>
    <dbReference type="NCBI Taxonomy" id="2479847"/>
    <lineage>
        <taxon>Bacteria</taxon>
        <taxon>Pseudomonadati</taxon>
        <taxon>Bacteroidota</taxon>
        <taxon>Flavobacteriia</taxon>
        <taxon>Flavobacteriales</taxon>
        <taxon>Flavobacteriaceae</taxon>
        <taxon>Dokdonia</taxon>
    </lineage>
</organism>
<evidence type="ECO:0000259" key="4">
    <source>
        <dbReference type="PROSITE" id="PS50825"/>
    </source>
</evidence>
<dbReference type="NCBIfam" id="TIGR04183">
    <property type="entry name" value="Por_Secre_tail"/>
    <property type="match status" value="1"/>
</dbReference>
<dbReference type="InterPro" id="IPR035986">
    <property type="entry name" value="PKD_dom_sf"/>
</dbReference>
<feature type="domain" description="HYR" evidence="4">
    <location>
        <begin position="1279"/>
        <end position="1365"/>
    </location>
</feature>